<feature type="compositionally biased region" description="Low complexity" evidence="3">
    <location>
        <begin position="236"/>
        <end position="248"/>
    </location>
</feature>
<gene>
    <name evidence="6" type="ORF">KY465_09810</name>
</gene>
<dbReference type="PANTHER" id="PTHR10827:SF98">
    <property type="entry name" value="45 KDA CALCIUM-BINDING PROTEIN"/>
    <property type="match status" value="1"/>
</dbReference>
<feature type="signal peptide" evidence="4">
    <location>
        <begin position="1"/>
        <end position="32"/>
    </location>
</feature>
<feature type="compositionally biased region" description="Basic and acidic residues" evidence="3">
    <location>
        <begin position="151"/>
        <end position="174"/>
    </location>
</feature>
<feature type="compositionally biased region" description="Basic and acidic residues" evidence="3">
    <location>
        <begin position="90"/>
        <end position="119"/>
    </location>
</feature>
<proteinExistence type="predicted"/>
<evidence type="ECO:0000256" key="3">
    <source>
        <dbReference type="SAM" id="MobiDB-lite"/>
    </source>
</evidence>
<dbReference type="InterPro" id="IPR018247">
    <property type="entry name" value="EF_Hand_1_Ca_BS"/>
</dbReference>
<comment type="caution">
    <text evidence="6">The sequence shown here is derived from an EMBL/GenBank/DDBJ whole genome shotgun (WGS) entry which is preliminary data.</text>
</comment>
<dbReference type="Proteomes" id="UP001430804">
    <property type="component" value="Unassembled WGS sequence"/>
</dbReference>
<feature type="chain" id="PRO_5046111612" evidence="4">
    <location>
        <begin position="33"/>
        <end position="248"/>
    </location>
</feature>
<dbReference type="RefSeq" id="WP_219201471.1">
    <property type="nucleotide sequence ID" value="NZ_JAHWQX010000002.1"/>
</dbReference>
<evidence type="ECO:0000259" key="5">
    <source>
        <dbReference type="PROSITE" id="PS50222"/>
    </source>
</evidence>
<dbReference type="Pfam" id="PF13499">
    <property type="entry name" value="EF-hand_7"/>
    <property type="match status" value="1"/>
</dbReference>
<evidence type="ECO:0000256" key="2">
    <source>
        <dbReference type="ARBA" id="ARBA00022737"/>
    </source>
</evidence>
<sequence length="248" mass="27117">MTTTPVTHLSKKIIAASIGAALLTSVALPAFAAGSSDDDRNGRHERRGAMIEQILNKVDSDGDGKVTLEEAQEHHAEMFAGIDADSDGSVSRDEMRDWHKSRAEDRRAEVFAKADKDGDGSLSLEEFSELRESRGGKGRGMHHGMRKGHHGERGDRAERRDDEGRRGDHADRKQAMHGKKDGKRGGGFARLDKDGNGSVSAEEFSARGERMFARMDRNDDGVIDQSDFMRKSRGSAAETTTPAPEKAE</sequence>
<evidence type="ECO:0000256" key="1">
    <source>
        <dbReference type="ARBA" id="ARBA00022723"/>
    </source>
</evidence>
<keyword evidence="4" id="KW-0732">Signal</keyword>
<keyword evidence="1" id="KW-0479">Metal-binding</keyword>
<name>A0ABS6WRA4_9HYPH</name>
<feature type="compositionally biased region" description="Basic residues" evidence="3">
    <location>
        <begin position="136"/>
        <end position="150"/>
    </location>
</feature>
<dbReference type="PROSITE" id="PS00018">
    <property type="entry name" value="EF_HAND_1"/>
    <property type="match status" value="2"/>
</dbReference>
<feature type="region of interest" description="Disordered" evidence="3">
    <location>
        <begin position="84"/>
        <end position="248"/>
    </location>
</feature>
<evidence type="ECO:0000313" key="7">
    <source>
        <dbReference type="Proteomes" id="UP001430804"/>
    </source>
</evidence>
<feature type="domain" description="EF-hand" evidence="5">
    <location>
        <begin position="203"/>
        <end position="238"/>
    </location>
</feature>
<evidence type="ECO:0000256" key="4">
    <source>
        <dbReference type="SAM" id="SignalP"/>
    </source>
</evidence>
<dbReference type="EMBL" id="JAHWQX010000002">
    <property type="protein sequence ID" value="MBW3097574.1"/>
    <property type="molecule type" value="Genomic_DNA"/>
</dbReference>
<keyword evidence="7" id="KW-1185">Reference proteome</keyword>
<dbReference type="PANTHER" id="PTHR10827">
    <property type="entry name" value="RETICULOCALBIN"/>
    <property type="match status" value="1"/>
</dbReference>
<organism evidence="6 7">
    <name type="scientific">Pseudohoeflea coraliihabitans</name>
    <dbReference type="NCBI Taxonomy" id="2860393"/>
    <lineage>
        <taxon>Bacteria</taxon>
        <taxon>Pseudomonadati</taxon>
        <taxon>Pseudomonadota</taxon>
        <taxon>Alphaproteobacteria</taxon>
        <taxon>Hyphomicrobiales</taxon>
        <taxon>Rhizobiaceae</taxon>
        <taxon>Pseudohoeflea</taxon>
    </lineage>
</organism>
<keyword evidence="2" id="KW-0677">Repeat</keyword>
<feature type="compositionally biased region" description="Basic and acidic residues" evidence="3">
    <location>
        <begin position="204"/>
        <end position="220"/>
    </location>
</feature>
<feature type="domain" description="EF-hand" evidence="5">
    <location>
        <begin position="46"/>
        <end position="81"/>
    </location>
</feature>
<dbReference type="SMART" id="SM00054">
    <property type="entry name" value="EFh"/>
    <property type="match status" value="4"/>
</dbReference>
<dbReference type="Pfam" id="PF13202">
    <property type="entry name" value="EF-hand_5"/>
    <property type="match status" value="3"/>
</dbReference>
<dbReference type="InterPro" id="IPR002048">
    <property type="entry name" value="EF_hand_dom"/>
</dbReference>
<protein>
    <submittedName>
        <fullName evidence="6">EF-hand domain-containing protein</fullName>
    </submittedName>
</protein>
<accession>A0ABS6WRA4</accession>
<evidence type="ECO:0000313" key="6">
    <source>
        <dbReference type="EMBL" id="MBW3097574.1"/>
    </source>
</evidence>
<dbReference type="PROSITE" id="PS50222">
    <property type="entry name" value="EF_HAND_2"/>
    <property type="match status" value="3"/>
</dbReference>
<feature type="domain" description="EF-hand" evidence="5">
    <location>
        <begin position="102"/>
        <end position="137"/>
    </location>
</feature>
<reference evidence="6" key="1">
    <citation type="submission" date="2021-07" db="EMBL/GenBank/DDBJ databases">
        <title>Pseudohoeflea marina sp. nov. a polyhydroxyalcanoate-producing bacterium.</title>
        <authorList>
            <person name="Zheng W."/>
            <person name="Yu S."/>
            <person name="Huang Y."/>
        </authorList>
    </citation>
    <scope>NUCLEOTIDE SEQUENCE</scope>
    <source>
        <strain evidence="6">DP4N28-3</strain>
    </source>
</reference>